<evidence type="ECO:0000313" key="2">
    <source>
        <dbReference type="Proteomes" id="UP000051386"/>
    </source>
</evidence>
<dbReference type="PATRIC" id="fig|517011.3.peg.1033"/>
<dbReference type="SUPFAM" id="SSF48452">
    <property type="entry name" value="TPR-like"/>
    <property type="match status" value="1"/>
</dbReference>
<dbReference type="Proteomes" id="UP000051386">
    <property type="component" value="Unassembled WGS sequence"/>
</dbReference>
<comment type="caution">
    <text evidence="1">The sequence shown here is derived from an EMBL/GenBank/DDBJ whole genome shotgun (WGS) entry which is preliminary data.</text>
</comment>
<proteinExistence type="predicted"/>
<dbReference type="InterPro" id="IPR011990">
    <property type="entry name" value="TPR-like_helical_dom_sf"/>
</dbReference>
<sequence>MSSSADPGDGTASTLREHAHALFDAGELHAADAAFARLAAQHPDDGALHYMRGLANKYLRDWSASLQHNLRAQALESDFDPASAWNAAIAATGCGDWEQARRQWARCGIDIPAGDGPINADFGIACVRLNPWADGETVFVQRIDPVRARLLNVPLPESGHRFADIVLHDGASTGTRWSGEADVPVFNALQVLERSDHRTFAVFIQCPDADALEQLQQATLPGIGYVEDWTLSIRHLCLRCSYGAPHTHERDDADLEEAGNDDWHPERSLGIGAQGRTAVMRLLGDWAAAGVGRHVDSVSACDSELPLPAPGRAWWRGMDEDDASP</sequence>
<dbReference type="Gene3D" id="1.25.40.10">
    <property type="entry name" value="Tetratricopeptide repeat domain"/>
    <property type="match status" value="1"/>
</dbReference>
<accession>A0A0R0CZG1</accession>
<reference evidence="1 2" key="1">
    <citation type="submission" date="2015-05" db="EMBL/GenBank/DDBJ databases">
        <title>Genome sequencing and analysis of members of genus Stenotrophomonas.</title>
        <authorList>
            <person name="Patil P.P."/>
            <person name="Midha S."/>
            <person name="Patil P.B."/>
        </authorList>
    </citation>
    <scope>NUCLEOTIDE SEQUENCE [LARGE SCALE GENOMIC DNA]</scope>
    <source>
        <strain evidence="1 2">DSM 21508</strain>
    </source>
</reference>
<dbReference type="EMBL" id="LDJK01000023">
    <property type="protein sequence ID" value="KRG74555.1"/>
    <property type="molecule type" value="Genomic_DNA"/>
</dbReference>
<name>A0A0R0CZG1_9GAMM</name>
<gene>
    <name evidence="1" type="ORF">ABB28_07055</name>
</gene>
<evidence type="ECO:0000313" key="1">
    <source>
        <dbReference type="EMBL" id="KRG74555.1"/>
    </source>
</evidence>
<organism evidence="1 2">
    <name type="scientific">Stenotrophomonas chelatiphaga</name>
    <dbReference type="NCBI Taxonomy" id="517011"/>
    <lineage>
        <taxon>Bacteria</taxon>
        <taxon>Pseudomonadati</taxon>
        <taxon>Pseudomonadota</taxon>
        <taxon>Gammaproteobacteria</taxon>
        <taxon>Lysobacterales</taxon>
        <taxon>Lysobacteraceae</taxon>
        <taxon>Stenotrophomonas</taxon>
    </lineage>
</organism>
<keyword evidence="2" id="KW-1185">Reference proteome</keyword>
<protein>
    <recommendedName>
        <fullName evidence="3">Tetratricopeptide repeat protein</fullName>
    </recommendedName>
</protein>
<dbReference type="RefSeq" id="WP_057507960.1">
    <property type="nucleotide sequence ID" value="NZ_LDJK01000023.1"/>
</dbReference>
<dbReference type="AlphaFoldDB" id="A0A0R0CZG1"/>
<evidence type="ECO:0008006" key="3">
    <source>
        <dbReference type="Google" id="ProtNLM"/>
    </source>
</evidence>